<evidence type="ECO:0000256" key="1">
    <source>
        <dbReference type="SAM" id="MobiDB-lite"/>
    </source>
</evidence>
<dbReference type="InterPro" id="IPR021760">
    <property type="entry name" value="RepC_C"/>
</dbReference>
<dbReference type="NCBIfam" id="NF010396">
    <property type="entry name" value="PRK13824.1"/>
    <property type="match status" value="1"/>
</dbReference>
<feature type="domain" description="Plasmid replication protein C N-terminal" evidence="2">
    <location>
        <begin position="13"/>
        <end position="186"/>
    </location>
</feature>
<evidence type="ECO:0000313" key="4">
    <source>
        <dbReference type="EMBL" id="MBE0560604.1"/>
    </source>
</evidence>
<dbReference type="EMBL" id="JACZKO010000024">
    <property type="protein sequence ID" value="MBE0560604.1"/>
    <property type="molecule type" value="Genomic_DNA"/>
</dbReference>
<evidence type="ECO:0000259" key="2">
    <source>
        <dbReference type="Pfam" id="PF03428"/>
    </source>
</evidence>
<dbReference type="InterPro" id="IPR005090">
    <property type="entry name" value="RepC_N"/>
</dbReference>
<reference evidence="4" key="2">
    <citation type="submission" date="2020-10" db="EMBL/GenBank/DDBJ databases">
        <title>Enrichment of novel Verrucomicrobia, Bacteroidetes and Krumholzibacteria in an oxygen-limited, methane- and iron-fed bioreactor inoculated with Bothnian Sea sediments.</title>
        <authorList>
            <person name="Martins P.D."/>
            <person name="de Jong A."/>
            <person name="Lenstra W.K."/>
            <person name="van Helmond N.A.G.M."/>
            <person name="Slomp C.P."/>
            <person name="Jetten M.S.M."/>
            <person name="Welte C.U."/>
            <person name="Rasigraf O."/>
        </authorList>
    </citation>
    <scope>NUCLEOTIDE SEQUENCE</scope>
    <source>
        <strain evidence="4">MAG47</strain>
    </source>
</reference>
<proteinExistence type="predicted"/>
<feature type="domain" description="Plasmid replication protein C C-terminal" evidence="3">
    <location>
        <begin position="298"/>
        <end position="398"/>
    </location>
</feature>
<reference evidence="4" key="1">
    <citation type="submission" date="2020-09" db="EMBL/GenBank/DDBJ databases">
        <authorList>
            <person name="Dalcin Martins P."/>
        </authorList>
    </citation>
    <scope>NUCLEOTIDE SEQUENCE</scope>
    <source>
        <strain evidence="4">MAG47</strain>
    </source>
</reference>
<dbReference type="AlphaFoldDB" id="A0A8I0N4B4"/>
<gene>
    <name evidence="4" type="ORF">IH622_07250</name>
</gene>
<dbReference type="Pfam" id="PF03428">
    <property type="entry name" value="RP-C"/>
    <property type="match status" value="1"/>
</dbReference>
<evidence type="ECO:0000259" key="3">
    <source>
        <dbReference type="Pfam" id="PF11800"/>
    </source>
</evidence>
<protein>
    <submittedName>
        <fullName evidence="4">Replication initiation protein RepC</fullName>
    </submittedName>
</protein>
<dbReference type="Proteomes" id="UP000642265">
    <property type="component" value="Unassembled WGS sequence"/>
</dbReference>
<feature type="compositionally biased region" description="Basic and acidic residues" evidence="1">
    <location>
        <begin position="240"/>
        <end position="256"/>
    </location>
</feature>
<organism evidence="4 5">
    <name type="scientific">Brucella anthropi</name>
    <name type="common">Ochrobactrum anthropi</name>
    <dbReference type="NCBI Taxonomy" id="529"/>
    <lineage>
        <taxon>Bacteria</taxon>
        <taxon>Pseudomonadati</taxon>
        <taxon>Pseudomonadota</taxon>
        <taxon>Alphaproteobacteria</taxon>
        <taxon>Hyphomicrobiales</taxon>
        <taxon>Brucellaceae</taxon>
        <taxon>Brucella/Ochrobactrum group</taxon>
        <taxon>Brucella</taxon>
    </lineage>
</organism>
<dbReference type="Pfam" id="PF11800">
    <property type="entry name" value="RP-C_C"/>
    <property type="match status" value="1"/>
</dbReference>
<dbReference type="SUPFAM" id="SSF46785">
    <property type="entry name" value="Winged helix' DNA-binding domain"/>
    <property type="match status" value="1"/>
</dbReference>
<dbReference type="NCBIfam" id="NF040974">
    <property type="entry name" value="RepABC_RepC"/>
    <property type="match status" value="1"/>
</dbReference>
<feature type="compositionally biased region" description="Basic and acidic residues" evidence="1">
    <location>
        <begin position="415"/>
        <end position="425"/>
    </location>
</feature>
<comment type="caution">
    <text evidence="4">The sequence shown here is derived from an EMBL/GenBank/DDBJ whole genome shotgun (WGS) entry which is preliminary data.</text>
</comment>
<name>A0A8I0N4B4_BRUAN</name>
<dbReference type="InterPro" id="IPR047611">
    <property type="entry name" value="RepABC_RepC"/>
</dbReference>
<feature type="compositionally biased region" description="Polar residues" evidence="1">
    <location>
        <begin position="280"/>
        <end position="289"/>
    </location>
</feature>
<dbReference type="InterPro" id="IPR036390">
    <property type="entry name" value="WH_DNA-bd_sf"/>
</dbReference>
<sequence length="447" mass="49636">MRTHIATTPFGRRPMTLGLISSQVTAKELRQDATVSKWRVFRDIREAREALGATDRSLAILNALLSFHRDDELSGQGGLIVFPSNEQLIRRANGMSPATLRRHLAVLVTCGLVIRRDSPNGKRFARRGQGGEIEQAYGFDLSPIVARAEEFKELAEAVQAESKAFKLVKERLTICRRDIVKMIDAGINEGVPANWRGFQRRYEAIVGRLPRTAPRQALEAIADELEDLWADVHQTLESFVKSEDSDANESHFDRHIQNSNPDLNSTDEIENGPGKKKEASGNTEQTDNVRSLPKRDLPLSVVLNACPEIVAIARDGQIRTWRDLQAAAELARPYMGISPSAWQEAVEVMGPDKAAVTVAAILQRADQINSKGGYLRNLTERARNEQFSVWPMLMALLRARMDAQAAAIAAGAASEGRRSGRRTEGTEPEAQISDALRQSMKKKGWDR</sequence>
<evidence type="ECO:0000313" key="5">
    <source>
        <dbReference type="Proteomes" id="UP000642265"/>
    </source>
</evidence>
<feature type="region of interest" description="Disordered" evidence="1">
    <location>
        <begin position="240"/>
        <end position="291"/>
    </location>
</feature>
<feature type="region of interest" description="Disordered" evidence="1">
    <location>
        <begin position="411"/>
        <end position="447"/>
    </location>
</feature>
<accession>A0A8I0N4B4</accession>